<keyword evidence="2" id="KW-1133">Transmembrane helix</keyword>
<sequence>MMKPQNEDQQPFLGFRDDPTKRDSDSVDDEEHGEKSDAQLHLDQVRKTSRTRRYLRDLLVILVTSLVWVVVFSAIPSSQRPSTYSFFTPPAFSEIPEMTFHDARVHNLTTKAVYLDCGNSTAEAKAKGCVYETLLNYWVPAKCHDKEYEQEYQDDDTWYAYSDKNLTKRLTREEMENVLSYYTSIDDHVNHCSTFWKKQFWTFFEERRVVDSVITNGYHTEHCADFLKGLYGMNRSEPTFVEVAFGGCWVRQAAK</sequence>
<feature type="transmembrane region" description="Helical" evidence="2">
    <location>
        <begin position="54"/>
        <end position="75"/>
    </location>
</feature>
<keyword evidence="2" id="KW-0472">Membrane</keyword>
<organism evidence="3 4">
    <name type="scientific">Colletotrichum orbiculare (strain 104-T / ATCC 96160 / CBS 514.97 / LARS 414 / MAFF 240422)</name>
    <name type="common">Cucumber anthracnose fungus</name>
    <name type="synonym">Colletotrichum lagenarium</name>
    <dbReference type="NCBI Taxonomy" id="1213857"/>
    <lineage>
        <taxon>Eukaryota</taxon>
        <taxon>Fungi</taxon>
        <taxon>Dikarya</taxon>
        <taxon>Ascomycota</taxon>
        <taxon>Pezizomycotina</taxon>
        <taxon>Sordariomycetes</taxon>
        <taxon>Hypocreomycetidae</taxon>
        <taxon>Glomerellales</taxon>
        <taxon>Glomerellaceae</taxon>
        <taxon>Colletotrichum</taxon>
        <taxon>Colletotrichum orbiculare species complex</taxon>
    </lineage>
</organism>
<feature type="compositionally biased region" description="Basic and acidic residues" evidence="1">
    <location>
        <begin position="15"/>
        <end position="25"/>
    </location>
</feature>
<dbReference type="PANTHER" id="PTHR35896:SF3">
    <property type="entry name" value="MAJOR FACILITATOR SUPERFAMILY TRANSPORTER"/>
    <property type="match status" value="1"/>
</dbReference>
<protein>
    <submittedName>
        <fullName evidence="3">Uncharacterized protein</fullName>
    </submittedName>
</protein>
<dbReference type="EMBL" id="AMCV02000005">
    <property type="protein sequence ID" value="TDZ23686.1"/>
    <property type="molecule type" value="Genomic_DNA"/>
</dbReference>
<dbReference type="eggNOG" id="ENOG502SR53">
    <property type="taxonomic scope" value="Eukaryota"/>
</dbReference>
<keyword evidence="2" id="KW-0812">Transmembrane</keyword>
<reference evidence="4" key="1">
    <citation type="journal article" date="2013" name="New Phytol.">
        <title>Comparative genomic and transcriptomic analyses reveal the hemibiotrophic stage shift of Colletotrichum fungi.</title>
        <authorList>
            <person name="Gan P."/>
            <person name="Ikeda K."/>
            <person name="Irieda H."/>
            <person name="Narusaka M."/>
            <person name="O'Connell R.J."/>
            <person name="Narusaka Y."/>
            <person name="Takano Y."/>
            <person name="Kubo Y."/>
            <person name="Shirasu K."/>
        </authorList>
    </citation>
    <scope>NUCLEOTIDE SEQUENCE [LARGE SCALE GENOMIC DNA]</scope>
    <source>
        <strain evidence="4">104-T / ATCC 96160 / CBS 514.97 / LARS 414 / MAFF 240422</strain>
    </source>
</reference>
<comment type="caution">
    <text evidence="3">The sequence shown here is derived from an EMBL/GenBank/DDBJ whole genome shotgun (WGS) entry which is preliminary data.</text>
</comment>
<dbReference type="HOGENOM" id="CLU_066042_0_0_1"/>
<dbReference type="STRING" id="1213857.N4UQZ7"/>
<evidence type="ECO:0000256" key="2">
    <source>
        <dbReference type="SAM" id="Phobius"/>
    </source>
</evidence>
<name>N4UQZ7_COLOR</name>
<dbReference type="InterPro" id="IPR053008">
    <property type="entry name" value="Phomopsin_biosynth_assoc"/>
</dbReference>
<evidence type="ECO:0000313" key="3">
    <source>
        <dbReference type="EMBL" id="TDZ23686.1"/>
    </source>
</evidence>
<feature type="compositionally biased region" description="Basic and acidic residues" evidence="1">
    <location>
        <begin position="32"/>
        <end position="42"/>
    </location>
</feature>
<reference evidence="4" key="2">
    <citation type="journal article" date="2019" name="Mol. Plant Microbe Interact.">
        <title>Genome sequence resources for four phytopathogenic fungi from the Colletotrichum orbiculare species complex.</title>
        <authorList>
            <person name="Gan P."/>
            <person name="Tsushima A."/>
            <person name="Narusaka M."/>
            <person name="Narusaka Y."/>
            <person name="Takano Y."/>
            <person name="Kubo Y."/>
            <person name="Shirasu K."/>
        </authorList>
    </citation>
    <scope>GENOME REANNOTATION</scope>
    <source>
        <strain evidence="4">104-T / ATCC 96160 / CBS 514.97 / LARS 414 / MAFF 240422</strain>
    </source>
</reference>
<dbReference type="Proteomes" id="UP000014480">
    <property type="component" value="Unassembled WGS sequence"/>
</dbReference>
<dbReference type="AlphaFoldDB" id="N4UQZ7"/>
<gene>
    <name evidence="3" type="ORF">Cob_v002711</name>
</gene>
<dbReference type="OrthoDB" id="3501153at2759"/>
<dbReference type="PANTHER" id="PTHR35896">
    <property type="entry name" value="IG-LIKE DOMAIN-CONTAINING PROTEIN"/>
    <property type="match status" value="1"/>
</dbReference>
<keyword evidence="4" id="KW-1185">Reference proteome</keyword>
<evidence type="ECO:0000256" key="1">
    <source>
        <dbReference type="SAM" id="MobiDB-lite"/>
    </source>
</evidence>
<evidence type="ECO:0000313" key="4">
    <source>
        <dbReference type="Proteomes" id="UP000014480"/>
    </source>
</evidence>
<proteinExistence type="predicted"/>
<feature type="region of interest" description="Disordered" evidence="1">
    <location>
        <begin position="1"/>
        <end position="42"/>
    </location>
</feature>
<accession>N4UQZ7</accession>